<sequence>MTAMTRVLALAIALSVALGATDARAQSGSGASLTGAARDLFREGVQAAEAGRWEDARAAFERSYELAPRDATLLNLAVALGQTGRLVAAIEAYRRFLARADDAARAQGGAHARDAVAALEARIAHVSLTVRGLEEGDVVALDEVPIAHAAMGLDLPVDPGAHVVTITRDGRECARRALELSESARRDLEVVATCPPPPVEPDLSLPPTPAEPEDRGEDPAPWIALGVGAGVAVIAGIVIAAVVLTSQAPADPGPFMGNLGPGSFPAP</sequence>
<name>A0A0F6W0L8_9BACT</name>
<feature type="compositionally biased region" description="Pro residues" evidence="2">
    <location>
        <begin position="194"/>
        <end position="210"/>
    </location>
</feature>
<protein>
    <submittedName>
        <fullName evidence="5">Uncharacterized protein</fullName>
    </submittedName>
</protein>
<feature type="chain" id="PRO_5002511192" evidence="4">
    <location>
        <begin position="26"/>
        <end position="267"/>
    </location>
</feature>
<proteinExistence type="predicted"/>
<keyword evidence="6" id="KW-1185">Reference proteome</keyword>
<dbReference type="AlphaFoldDB" id="A0A0F6W0L8"/>
<evidence type="ECO:0000256" key="1">
    <source>
        <dbReference type="PROSITE-ProRule" id="PRU00339"/>
    </source>
</evidence>
<evidence type="ECO:0000313" key="6">
    <source>
        <dbReference type="Proteomes" id="UP000034883"/>
    </source>
</evidence>
<organism evidence="5 6">
    <name type="scientific">Sandaracinus amylolyticus</name>
    <dbReference type="NCBI Taxonomy" id="927083"/>
    <lineage>
        <taxon>Bacteria</taxon>
        <taxon>Pseudomonadati</taxon>
        <taxon>Myxococcota</taxon>
        <taxon>Polyangia</taxon>
        <taxon>Polyangiales</taxon>
        <taxon>Sandaracinaceae</taxon>
        <taxon>Sandaracinus</taxon>
    </lineage>
</organism>
<dbReference type="RefSeq" id="WP_053231797.1">
    <property type="nucleotide sequence ID" value="NZ_CP011125.1"/>
</dbReference>
<feature type="signal peptide" evidence="4">
    <location>
        <begin position="1"/>
        <end position="25"/>
    </location>
</feature>
<evidence type="ECO:0000256" key="2">
    <source>
        <dbReference type="SAM" id="MobiDB-lite"/>
    </source>
</evidence>
<dbReference type="Gene3D" id="1.25.40.10">
    <property type="entry name" value="Tetratricopeptide repeat domain"/>
    <property type="match status" value="1"/>
</dbReference>
<dbReference type="InterPro" id="IPR011990">
    <property type="entry name" value="TPR-like_helical_dom_sf"/>
</dbReference>
<evidence type="ECO:0000313" key="5">
    <source>
        <dbReference type="EMBL" id="AKF04456.1"/>
    </source>
</evidence>
<feature type="transmembrane region" description="Helical" evidence="3">
    <location>
        <begin position="222"/>
        <end position="244"/>
    </location>
</feature>
<dbReference type="EMBL" id="CP011125">
    <property type="protein sequence ID" value="AKF04456.1"/>
    <property type="molecule type" value="Genomic_DNA"/>
</dbReference>
<dbReference type="STRING" id="927083.DB32_001605"/>
<keyword evidence="4" id="KW-0732">Signal</keyword>
<dbReference type="Proteomes" id="UP000034883">
    <property type="component" value="Chromosome"/>
</dbReference>
<keyword evidence="3" id="KW-0812">Transmembrane</keyword>
<evidence type="ECO:0000256" key="4">
    <source>
        <dbReference type="SAM" id="SignalP"/>
    </source>
</evidence>
<evidence type="ECO:0000256" key="3">
    <source>
        <dbReference type="SAM" id="Phobius"/>
    </source>
</evidence>
<reference evidence="5 6" key="1">
    <citation type="submission" date="2015-03" db="EMBL/GenBank/DDBJ databases">
        <title>Genome assembly of Sandaracinus amylolyticus DSM 53668.</title>
        <authorList>
            <person name="Sharma G."/>
            <person name="Subramanian S."/>
        </authorList>
    </citation>
    <scope>NUCLEOTIDE SEQUENCE [LARGE SCALE GENOMIC DNA]</scope>
    <source>
        <strain evidence="5 6">DSM 53668</strain>
    </source>
</reference>
<gene>
    <name evidence="5" type="ORF">DB32_001605</name>
</gene>
<dbReference type="InterPro" id="IPR019734">
    <property type="entry name" value="TPR_rpt"/>
</dbReference>
<keyword evidence="3" id="KW-1133">Transmembrane helix</keyword>
<keyword evidence="1" id="KW-0802">TPR repeat</keyword>
<accession>A0A0F6W0L8</accession>
<feature type="region of interest" description="Disordered" evidence="2">
    <location>
        <begin position="192"/>
        <end position="221"/>
    </location>
</feature>
<dbReference type="KEGG" id="samy:DB32_001605"/>
<keyword evidence="3" id="KW-0472">Membrane</keyword>
<dbReference type="PROSITE" id="PS50005">
    <property type="entry name" value="TPR"/>
    <property type="match status" value="1"/>
</dbReference>
<dbReference type="SUPFAM" id="SSF48452">
    <property type="entry name" value="TPR-like"/>
    <property type="match status" value="1"/>
</dbReference>
<feature type="repeat" description="TPR" evidence="1">
    <location>
        <begin position="37"/>
        <end position="70"/>
    </location>
</feature>